<organism evidence="4">
    <name type="scientific">plant metagenome</name>
    <dbReference type="NCBI Taxonomy" id="1297885"/>
    <lineage>
        <taxon>unclassified sequences</taxon>
        <taxon>metagenomes</taxon>
        <taxon>organismal metagenomes</taxon>
    </lineage>
</organism>
<reference evidence="4" key="1">
    <citation type="submission" date="2019-03" db="EMBL/GenBank/DDBJ databases">
        <authorList>
            <person name="Danneels B."/>
        </authorList>
    </citation>
    <scope>NUCLEOTIDE SEQUENCE</scope>
</reference>
<dbReference type="AlphaFoldDB" id="A0A484XKM6"/>
<gene>
    <name evidence="1" type="ORF">BRI6_1105</name>
    <name evidence="2" type="ORF">BRI9_1159</name>
    <name evidence="3" type="ORF">IVO3_1156</name>
    <name evidence="4" type="ORF">RAN7_1095</name>
</gene>
<name>A0A484XKM6_9ZZZZ</name>
<sequence>MARKIAKPKAAPAAAATSELEVLHPERSLVLAGQAVTVREYGNIEWLRLLPSAEPLVNAVAQMLDSAELPSYETALDCITRHVDGLLPLIVQAVDKDMAWVETLDPGELELLLMTWWGVNGHFFVKRATNRVGVAREEQRLAARLLASGGARSTPP</sequence>
<evidence type="ECO:0000313" key="3">
    <source>
        <dbReference type="EMBL" id="VFR88175.1"/>
    </source>
</evidence>
<evidence type="ECO:0000313" key="1">
    <source>
        <dbReference type="EMBL" id="VFR54786.1"/>
    </source>
</evidence>
<dbReference type="EMBL" id="CAADII010000037">
    <property type="protein sequence ID" value="VFR54786.1"/>
    <property type="molecule type" value="Genomic_DNA"/>
</dbReference>
<proteinExistence type="predicted"/>
<evidence type="ECO:0000313" key="4">
    <source>
        <dbReference type="EMBL" id="VFS24062.1"/>
    </source>
</evidence>
<dbReference type="EMBL" id="CAADIK010000035">
    <property type="protein sequence ID" value="VFR73431.1"/>
    <property type="molecule type" value="Genomic_DNA"/>
</dbReference>
<dbReference type="Pfam" id="PF20336">
    <property type="entry name" value="DUF6631"/>
    <property type="match status" value="1"/>
</dbReference>
<dbReference type="EMBL" id="CAADIP010000023">
    <property type="protein sequence ID" value="VFR88175.1"/>
    <property type="molecule type" value="Genomic_DNA"/>
</dbReference>
<accession>A0A484XKM6</accession>
<dbReference type="EMBL" id="CAADIZ010000027">
    <property type="protein sequence ID" value="VFS24062.1"/>
    <property type="molecule type" value="Genomic_DNA"/>
</dbReference>
<dbReference type="InterPro" id="IPR046583">
    <property type="entry name" value="DUF6631"/>
</dbReference>
<evidence type="ECO:0000313" key="2">
    <source>
        <dbReference type="EMBL" id="VFR73431.1"/>
    </source>
</evidence>
<protein>
    <submittedName>
        <fullName evidence="4">Phage protein</fullName>
    </submittedName>
</protein>